<protein>
    <recommendedName>
        <fullName evidence="4">Magnesium transporter</fullName>
    </recommendedName>
</protein>
<reference evidence="2 3" key="1">
    <citation type="submission" date="2018-08" db="EMBL/GenBank/DDBJ databases">
        <title>Genomic taxonomy of the Vibrionaceae family.</title>
        <authorList>
            <person name="Gomez-Gil B."/>
            <person name="Tanaka M."/>
            <person name="Sawabe T."/>
            <person name="Enciso-Ibarra K."/>
        </authorList>
    </citation>
    <scope>NUCLEOTIDE SEQUENCE [LARGE SCALE GENOMIC DNA]</scope>
    <source>
        <strain evidence="2 3">CAIM 1831</strain>
    </source>
</reference>
<name>A0ABM6YTT0_9VIBR</name>
<evidence type="ECO:0008006" key="4">
    <source>
        <dbReference type="Google" id="ProtNLM"/>
    </source>
</evidence>
<sequence>MEYRKVSGAVACTLIAAISISSAYSYIGDIWEKAISLSSSVFTFLVIAALLGVWKGYKLLKPLQVKVIVTGYLVSTLLTYLYPLFEYSEQVPPSNWFFLLGIDLTVAFVVSSLLWRNK</sequence>
<feature type="transmembrane region" description="Helical" evidence="1">
    <location>
        <begin position="65"/>
        <end position="84"/>
    </location>
</feature>
<keyword evidence="1" id="KW-0812">Transmembrane</keyword>
<gene>
    <name evidence="2" type="ORF">D1115_08700</name>
</gene>
<organism evidence="2 3">
    <name type="scientific">Vibrio alfacsensis</name>
    <dbReference type="NCBI Taxonomy" id="1074311"/>
    <lineage>
        <taxon>Bacteria</taxon>
        <taxon>Pseudomonadati</taxon>
        <taxon>Pseudomonadota</taxon>
        <taxon>Gammaproteobacteria</taxon>
        <taxon>Vibrionales</taxon>
        <taxon>Vibrionaceae</taxon>
        <taxon>Vibrio</taxon>
    </lineage>
</organism>
<evidence type="ECO:0000313" key="2">
    <source>
        <dbReference type="EMBL" id="AXY01253.1"/>
    </source>
</evidence>
<dbReference type="Proteomes" id="UP000262832">
    <property type="component" value="Chromosome I"/>
</dbReference>
<keyword evidence="3" id="KW-1185">Reference proteome</keyword>
<evidence type="ECO:0000313" key="3">
    <source>
        <dbReference type="Proteomes" id="UP000262832"/>
    </source>
</evidence>
<accession>A0ABM6YTT0</accession>
<keyword evidence="1" id="KW-0472">Membrane</keyword>
<dbReference type="RefSeq" id="WP_128811056.1">
    <property type="nucleotide sequence ID" value="NZ_CP032093.1"/>
</dbReference>
<keyword evidence="1" id="KW-1133">Transmembrane helix</keyword>
<proteinExistence type="predicted"/>
<feature type="transmembrane region" description="Helical" evidence="1">
    <location>
        <begin position="35"/>
        <end position="53"/>
    </location>
</feature>
<evidence type="ECO:0000256" key="1">
    <source>
        <dbReference type="SAM" id="Phobius"/>
    </source>
</evidence>
<dbReference type="EMBL" id="CP032093">
    <property type="protein sequence ID" value="AXY01253.1"/>
    <property type="molecule type" value="Genomic_DNA"/>
</dbReference>
<feature type="transmembrane region" description="Helical" evidence="1">
    <location>
        <begin position="96"/>
        <end position="115"/>
    </location>
</feature>